<feature type="transmembrane region" description="Helical" evidence="7">
    <location>
        <begin position="71"/>
        <end position="100"/>
    </location>
</feature>
<feature type="transmembrane region" description="Helical" evidence="7">
    <location>
        <begin position="112"/>
        <end position="129"/>
    </location>
</feature>
<feature type="transmembrane region" description="Helical" evidence="7">
    <location>
        <begin position="6"/>
        <end position="27"/>
    </location>
</feature>
<evidence type="ECO:0000313" key="8">
    <source>
        <dbReference type="EMBL" id="KPH77429.1"/>
    </source>
</evidence>
<evidence type="ECO:0000256" key="4">
    <source>
        <dbReference type="ARBA" id="ARBA00022692"/>
    </source>
</evidence>
<evidence type="ECO:0000256" key="2">
    <source>
        <dbReference type="ARBA" id="ARBA00005262"/>
    </source>
</evidence>
<comment type="subcellular location">
    <subcellularLocation>
        <location evidence="1">Cell membrane</location>
        <topology evidence="1">Multi-pass membrane protein</topology>
    </subcellularLocation>
</comment>
<name>A0ABR5MLZ7_9BACI</name>
<comment type="similarity">
    <text evidence="2">Belongs to the chromate ion transporter (CHR) (TC 2.A.51) family.</text>
</comment>
<protein>
    <submittedName>
        <fullName evidence="8">Chromate transporter</fullName>
    </submittedName>
</protein>
<dbReference type="PANTHER" id="PTHR43663">
    <property type="entry name" value="CHROMATE TRANSPORT PROTEIN-RELATED"/>
    <property type="match status" value="1"/>
</dbReference>
<gene>
    <name evidence="8" type="ORF">AFL42_03385</name>
</gene>
<dbReference type="EMBL" id="LGTK01000007">
    <property type="protein sequence ID" value="KPH77429.1"/>
    <property type="molecule type" value="Genomic_DNA"/>
</dbReference>
<dbReference type="Proteomes" id="UP000037854">
    <property type="component" value="Unassembled WGS sequence"/>
</dbReference>
<sequence>MLKDLFIAFFRAGMLGYGGGLSAIPLMQREVVERYKWMDDDEFSNILALANTLPGPINTKMAGYIGWRLKGFFGMLISIIATVVPTAILIILLLTALHTYKDKPWVHGMSKGVLPIAGVMIGVLAWDFFRKSKINLGWGMAIFYTGISVIVIELMGLHPAIVIVALILYALLFPSREEREKDKRVNQEGDS</sequence>
<comment type="caution">
    <text evidence="8">The sequence shown here is derived from an EMBL/GenBank/DDBJ whole genome shotgun (WGS) entry which is preliminary data.</text>
</comment>
<keyword evidence="4 7" id="KW-0812">Transmembrane</keyword>
<reference evidence="8 9" key="1">
    <citation type="submission" date="2015-07" db="EMBL/GenBank/DDBJ databases">
        <title>High-quality draft genome sequence of Oceanobacillus caeni HM6, a bacillus isolated from a human feces.</title>
        <authorList>
            <person name="Kumar J."/>
            <person name="Verma M.K."/>
            <person name="Pandey R."/>
            <person name="Bhambi M."/>
            <person name="Chauhan N."/>
        </authorList>
    </citation>
    <scope>NUCLEOTIDE SEQUENCE [LARGE SCALE GENOMIC DNA]</scope>
    <source>
        <strain evidence="8 9">HM6</strain>
    </source>
</reference>
<feature type="transmembrane region" description="Helical" evidence="7">
    <location>
        <begin position="158"/>
        <end position="174"/>
    </location>
</feature>
<dbReference type="RefSeq" id="WP_047186485.1">
    <property type="nucleotide sequence ID" value="NZ_JAHHXM010000010.1"/>
</dbReference>
<evidence type="ECO:0000256" key="5">
    <source>
        <dbReference type="ARBA" id="ARBA00022989"/>
    </source>
</evidence>
<dbReference type="InterPro" id="IPR003370">
    <property type="entry name" value="Chromate_transpt"/>
</dbReference>
<keyword evidence="3" id="KW-1003">Cell membrane</keyword>
<evidence type="ECO:0000256" key="6">
    <source>
        <dbReference type="ARBA" id="ARBA00023136"/>
    </source>
</evidence>
<feature type="transmembrane region" description="Helical" evidence="7">
    <location>
        <begin position="136"/>
        <end position="152"/>
    </location>
</feature>
<evidence type="ECO:0000256" key="7">
    <source>
        <dbReference type="SAM" id="Phobius"/>
    </source>
</evidence>
<dbReference type="Pfam" id="PF02417">
    <property type="entry name" value="Chromate_transp"/>
    <property type="match status" value="1"/>
</dbReference>
<dbReference type="InterPro" id="IPR052518">
    <property type="entry name" value="CHR_Transporter"/>
</dbReference>
<accession>A0ABR5MLZ7</accession>
<organism evidence="8 9">
    <name type="scientific">Oceanobacillus caeni</name>
    <dbReference type="NCBI Taxonomy" id="405946"/>
    <lineage>
        <taxon>Bacteria</taxon>
        <taxon>Bacillati</taxon>
        <taxon>Bacillota</taxon>
        <taxon>Bacilli</taxon>
        <taxon>Bacillales</taxon>
        <taxon>Bacillaceae</taxon>
        <taxon>Oceanobacillus</taxon>
    </lineage>
</organism>
<evidence type="ECO:0000256" key="1">
    <source>
        <dbReference type="ARBA" id="ARBA00004651"/>
    </source>
</evidence>
<evidence type="ECO:0000256" key="3">
    <source>
        <dbReference type="ARBA" id="ARBA00022475"/>
    </source>
</evidence>
<evidence type="ECO:0000313" key="9">
    <source>
        <dbReference type="Proteomes" id="UP000037854"/>
    </source>
</evidence>
<keyword evidence="5 7" id="KW-1133">Transmembrane helix</keyword>
<proteinExistence type="inferred from homology"/>
<dbReference type="PANTHER" id="PTHR43663:SF1">
    <property type="entry name" value="CHROMATE TRANSPORTER"/>
    <property type="match status" value="1"/>
</dbReference>
<keyword evidence="6 7" id="KW-0472">Membrane</keyword>
<keyword evidence="9" id="KW-1185">Reference proteome</keyword>